<keyword evidence="4" id="KW-0862">Zinc</keyword>
<dbReference type="InterPro" id="IPR007863">
    <property type="entry name" value="Peptidase_M16_C"/>
</dbReference>
<evidence type="ECO:0000259" key="8">
    <source>
        <dbReference type="Pfam" id="PF05193"/>
    </source>
</evidence>
<organism evidence="9 10">
    <name type="scientific">Cystobacter fuscus (strain ATCC 25194 / DSM 2262 / NBRC 100088 / M29)</name>
    <dbReference type="NCBI Taxonomy" id="1242864"/>
    <lineage>
        <taxon>Bacteria</taxon>
        <taxon>Pseudomonadati</taxon>
        <taxon>Myxococcota</taxon>
        <taxon>Myxococcia</taxon>
        <taxon>Myxococcales</taxon>
        <taxon>Cystobacterineae</taxon>
        <taxon>Archangiaceae</taxon>
        <taxon>Cystobacter</taxon>
    </lineage>
</organism>
<dbReference type="Pfam" id="PF05193">
    <property type="entry name" value="Peptidase_M16_C"/>
    <property type="match status" value="1"/>
</dbReference>
<sequence length="451" mass="50396">MAKAPAKPAARTADPVLLSLFDVQEATLPNGLRVRLLANHQTPVVSLYTFFQVGSRNERPGITGISHLFEHMMFNGAKKYGPKKFDQTLESNGGRSNAYTSTDMTVYYEDFASDALETVLDLESDRMRSLRINDVALKSERQVVLEERRVRVDNDITGIMDEELGTLVWKAHAYRWPVIGWQKDIENITRQDCEQYFRTYYAPNNAVLYIVGDIEPKKTLALVRKYYGDIPKGPTPAPVLDAEPEQKGERRAEVRHPAQSPALMIAYRGPAARDEDTLLLDVIQYALAKGEGSRLTKKLVYDTQLAVSVGVDWGWRLDPGIILFFLELKPDSDPRKVEEALYAELQRLVAEGLTERELQKAKNNLRADHLRELATNSGRAHAMGHYEALLGSWRDGLSLPSVYAAATNEQVRAVAAKYFAPERRSVVTVRPTAPADGAVPTVDAVDAQEVA</sequence>
<keyword evidence="3" id="KW-0378">Hydrolase</keyword>
<dbReference type="Pfam" id="PF00675">
    <property type="entry name" value="Peptidase_M16"/>
    <property type="match status" value="1"/>
</dbReference>
<dbReference type="Proteomes" id="UP000011682">
    <property type="component" value="Unassembled WGS sequence"/>
</dbReference>
<dbReference type="Gene3D" id="3.30.830.10">
    <property type="entry name" value="Metalloenzyme, LuxS/M16 peptidase-like"/>
    <property type="match status" value="2"/>
</dbReference>
<dbReference type="AlphaFoldDB" id="S9P0N0"/>
<evidence type="ECO:0000259" key="7">
    <source>
        <dbReference type="Pfam" id="PF00675"/>
    </source>
</evidence>
<evidence type="ECO:0000256" key="4">
    <source>
        <dbReference type="ARBA" id="ARBA00022833"/>
    </source>
</evidence>
<dbReference type="RefSeq" id="WP_002620980.1">
    <property type="nucleotide sequence ID" value="NZ_ANAH02000066.1"/>
</dbReference>
<accession>S9P0N0</accession>
<evidence type="ECO:0000256" key="1">
    <source>
        <dbReference type="ARBA" id="ARBA00007261"/>
    </source>
</evidence>
<evidence type="ECO:0000256" key="3">
    <source>
        <dbReference type="ARBA" id="ARBA00022801"/>
    </source>
</evidence>
<dbReference type="GO" id="GO:0006508">
    <property type="term" value="P:proteolysis"/>
    <property type="evidence" value="ECO:0007669"/>
    <property type="project" value="UniProtKB-KW"/>
</dbReference>
<dbReference type="EMBL" id="ANAH02000066">
    <property type="protein sequence ID" value="EPX56641.1"/>
    <property type="molecule type" value="Genomic_DNA"/>
</dbReference>
<evidence type="ECO:0000256" key="5">
    <source>
        <dbReference type="ARBA" id="ARBA00023049"/>
    </source>
</evidence>
<dbReference type="PANTHER" id="PTHR43690:SF17">
    <property type="entry name" value="PROTEIN YHJJ"/>
    <property type="match status" value="1"/>
</dbReference>
<keyword evidence="2" id="KW-0645">Protease</keyword>
<feature type="domain" description="Peptidase M16 C-terminal" evidence="8">
    <location>
        <begin position="187"/>
        <end position="365"/>
    </location>
</feature>
<feature type="compositionally biased region" description="Basic and acidic residues" evidence="6">
    <location>
        <begin position="244"/>
        <end position="254"/>
    </location>
</feature>
<dbReference type="OrthoDB" id="9811314at2"/>
<dbReference type="SUPFAM" id="SSF63411">
    <property type="entry name" value="LuxS/MPP-like metallohydrolase"/>
    <property type="match status" value="2"/>
</dbReference>
<keyword evidence="5" id="KW-0482">Metalloprotease</keyword>
<dbReference type="InterPro" id="IPR011249">
    <property type="entry name" value="Metalloenz_LuxS/M16"/>
</dbReference>
<name>S9P0N0_CYSF2</name>
<dbReference type="PANTHER" id="PTHR43690">
    <property type="entry name" value="NARDILYSIN"/>
    <property type="match status" value="1"/>
</dbReference>
<feature type="domain" description="Peptidase M16 N-terminal" evidence="7">
    <location>
        <begin position="34"/>
        <end position="162"/>
    </location>
</feature>
<proteinExistence type="inferred from homology"/>
<reference evidence="9" key="1">
    <citation type="submission" date="2013-05" db="EMBL/GenBank/DDBJ databases">
        <title>Genome assembly of Cystobacter fuscus DSM 2262.</title>
        <authorList>
            <person name="Sharma G."/>
            <person name="Khatri I."/>
            <person name="Kaur C."/>
            <person name="Mayilraj S."/>
            <person name="Subramanian S."/>
        </authorList>
    </citation>
    <scope>NUCLEOTIDE SEQUENCE [LARGE SCALE GENOMIC DNA]</scope>
    <source>
        <strain evidence="9">DSM 2262</strain>
    </source>
</reference>
<evidence type="ECO:0000256" key="6">
    <source>
        <dbReference type="SAM" id="MobiDB-lite"/>
    </source>
</evidence>
<comment type="caution">
    <text evidence="9">The sequence shown here is derived from an EMBL/GenBank/DDBJ whole genome shotgun (WGS) entry which is preliminary data.</text>
</comment>
<evidence type="ECO:0000313" key="9">
    <source>
        <dbReference type="EMBL" id="EPX56641.1"/>
    </source>
</evidence>
<dbReference type="GO" id="GO:0008237">
    <property type="term" value="F:metallopeptidase activity"/>
    <property type="evidence" value="ECO:0007669"/>
    <property type="project" value="UniProtKB-KW"/>
</dbReference>
<protein>
    <submittedName>
        <fullName evidence="9">Peptidase M16 domain protein</fullName>
    </submittedName>
</protein>
<keyword evidence="10" id="KW-1185">Reference proteome</keyword>
<dbReference type="InterPro" id="IPR050626">
    <property type="entry name" value="Peptidase_M16"/>
</dbReference>
<gene>
    <name evidence="9" type="ORF">D187_007983</name>
</gene>
<comment type="similarity">
    <text evidence="1">Belongs to the peptidase M16 family.</text>
</comment>
<feature type="region of interest" description="Disordered" evidence="6">
    <location>
        <begin position="234"/>
        <end position="254"/>
    </location>
</feature>
<dbReference type="InterPro" id="IPR011765">
    <property type="entry name" value="Pept_M16_N"/>
</dbReference>
<dbReference type="eggNOG" id="COG0612">
    <property type="taxonomic scope" value="Bacteria"/>
</dbReference>
<evidence type="ECO:0000256" key="2">
    <source>
        <dbReference type="ARBA" id="ARBA00022670"/>
    </source>
</evidence>
<evidence type="ECO:0000313" key="10">
    <source>
        <dbReference type="Proteomes" id="UP000011682"/>
    </source>
</evidence>
<dbReference type="GO" id="GO:0046872">
    <property type="term" value="F:metal ion binding"/>
    <property type="evidence" value="ECO:0007669"/>
    <property type="project" value="InterPro"/>
</dbReference>